<dbReference type="AlphaFoldDB" id="A0A645H3H6"/>
<dbReference type="EMBL" id="VSSQ01086147">
    <property type="protein sequence ID" value="MPN33578.1"/>
    <property type="molecule type" value="Genomic_DNA"/>
</dbReference>
<comment type="caution">
    <text evidence="1">The sequence shown here is derived from an EMBL/GenBank/DDBJ whole genome shotgun (WGS) entry which is preliminary data.</text>
</comment>
<gene>
    <name evidence="1" type="ORF">SDC9_181067</name>
</gene>
<sequence>MQIIGGGLQNGRHILLHDPRAGKRGDAEHHRNPGRGLLDIVIGRNGLDINGRLRLADRTGSQRRQAILEILHKNRFKGTAVETFERKLSGFNKQYFPLEGMRRSVHTVIPAFLNPVLPSKGRTV</sequence>
<name>A0A645H3H6_9ZZZZ</name>
<evidence type="ECO:0000313" key="1">
    <source>
        <dbReference type="EMBL" id="MPN33578.1"/>
    </source>
</evidence>
<protein>
    <submittedName>
        <fullName evidence="1">Uncharacterized protein</fullName>
    </submittedName>
</protein>
<accession>A0A645H3H6</accession>
<organism evidence="1">
    <name type="scientific">bioreactor metagenome</name>
    <dbReference type="NCBI Taxonomy" id="1076179"/>
    <lineage>
        <taxon>unclassified sequences</taxon>
        <taxon>metagenomes</taxon>
        <taxon>ecological metagenomes</taxon>
    </lineage>
</organism>
<reference evidence="1" key="1">
    <citation type="submission" date="2019-08" db="EMBL/GenBank/DDBJ databases">
        <authorList>
            <person name="Kucharzyk K."/>
            <person name="Murdoch R.W."/>
            <person name="Higgins S."/>
            <person name="Loffler F."/>
        </authorList>
    </citation>
    <scope>NUCLEOTIDE SEQUENCE</scope>
</reference>
<proteinExistence type="predicted"/>